<keyword evidence="2" id="KW-0472">Membrane</keyword>
<keyword evidence="2" id="KW-0812">Transmembrane</keyword>
<gene>
    <name evidence="3" type="ORF">ILYODFUR_016701</name>
</gene>
<evidence type="ECO:0000313" key="4">
    <source>
        <dbReference type="Proteomes" id="UP001482620"/>
    </source>
</evidence>
<evidence type="ECO:0000256" key="2">
    <source>
        <dbReference type="SAM" id="Phobius"/>
    </source>
</evidence>
<organism evidence="3 4">
    <name type="scientific">Ilyodon furcidens</name>
    <name type="common">goldbreast splitfin</name>
    <dbReference type="NCBI Taxonomy" id="33524"/>
    <lineage>
        <taxon>Eukaryota</taxon>
        <taxon>Metazoa</taxon>
        <taxon>Chordata</taxon>
        <taxon>Craniata</taxon>
        <taxon>Vertebrata</taxon>
        <taxon>Euteleostomi</taxon>
        <taxon>Actinopterygii</taxon>
        <taxon>Neopterygii</taxon>
        <taxon>Teleostei</taxon>
        <taxon>Neoteleostei</taxon>
        <taxon>Acanthomorphata</taxon>
        <taxon>Ovalentaria</taxon>
        <taxon>Atherinomorphae</taxon>
        <taxon>Cyprinodontiformes</taxon>
        <taxon>Goodeidae</taxon>
        <taxon>Ilyodon</taxon>
    </lineage>
</organism>
<feature type="transmembrane region" description="Helical" evidence="2">
    <location>
        <begin position="109"/>
        <end position="126"/>
    </location>
</feature>
<dbReference type="Proteomes" id="UP001482620">
    <property type="component" value="Unassembled WGS sequence"/>
</dbReference>
<keyword evidence="2" id="KW-1133">Transmembrane helix</keyword>
<feature type="transmembrane region" description="Helical" evidence="2">
    <location>
        <begin position="77"/>
        <end position="97"/>
    </location>
</feature>
<evidence type="ECO:0000313" key="3">
    <source>
        <dbReference type="EMBL" id="MEQ2248185.1"/>
    </source>
</evidence>
<dbReference type="EMBL" id="JAHRIQ010082631">
    <property type="protein sequence ID" value="MEQ2248185.1"/>
    <property type="molecule type" value="Genomic_DNA"/>
</dbReference>
<protein>
    <submittedName>
        <fullName evidence="3">Uncharacterized protein</fullName>
    </submittedName>
</protein>
<evidence type="ECO:0000256" key="1">
    <source>
        <dbReference type="SAM" id="MobiDB-lite"/>
    </source>
</evidence>
<keyword evidence="4" id="KW-1185">Reference proteome</keyword>
<name>A0ABV0USW7_9TELE</name>
<accession>A0ABV0USW7</accession>
<proteinExistence type="predicted"/>
<reference evidence="3 4" key="1">
    <citation type="submission" date="2021-06" db="EMBL/GenBank/DDBJ databases">
        <authorList>
            <person name="Palmer J.M."/>
        </authorList>
    </citation>
    <scope>NUCLEOTIDE SEQUENCE [LARGE SCALE GENOMIC DNA]</scope>
    <source>
        <strain evidence="4">if_2019</strain>
        <tissue evidence="3">Muscle</tissue>
    </source>
</reference>
<comment type="caution">
    <text evidence="3">The sequence shown here is derived from an EMBL/GenBank/DDBJ whole genome shotgun (WGS) entry which is preliminary data.</text>
</comment>
<feature type="region of interest" description="Disordered" evidence="1">
    <location>
        <begin position="38"/>
        <end position="58"/>
    </location>
</feature>
<sequence length="130" mass="14337">MGNICKHLFSSHSLSLHLDVDCLPLIYRSVGVTGPVGKPRHPSPGQYPPAHSGGSQGIPKPDGIHGSMDMLAHSNTLIYFDNLSQLWLYVWAVVLLMCTPKGLQQTINVIYYSFFSTIFSLLPLFHTGQI</sequence>